<dbReference type="OrthoDB" id="47460at2"/>
<proteinExistence type="predicted"/>
<evidence type="ECO:0008006" key="3">
    <source>
        <dbReference type="Google" id="ProtNLM"/>
    </source>
</evidence>
<accession>A0A0S7C1E3</accession>
<evidence type="ECO:0000313" key="1">
    <source>
        <dbReference type="EMBL" id="GAP44402.1"/>
    </source>
</evidence>
<dbReference type="EMBL" id="DF968183">
    <property type="protein sequence ID" value="GAP44402.1"/>
    <property type="molecule type" value="Genomic_DNA"/>
</dbReference>
<dbReference type="InterPro" id="IPR038062">
    <property type="entry name" value="ScdA-like_N_sf"/>
</dbReference>
<dbReference type="Gene3D" id="1.10.3910.10">
    <property type="entry name" value="SP0561-like"/>
    <property type="match status" value="1"/>
</dbReference>
<dbReference type="AlphaFoldDB" id="A0A0S7C1E3"/>
<protein>
    <recommendedName>
        <fullName evidence="3">DUF1858 domain-containing protein</fullName>
    </recommendedName>
</protein>
<sequence length="71" mass="7995">MKPEINRQILVEDLIRDYPFAGRFLSDRGLQCIICGEPVWGTLEELALDKNYTEQQISELISALNQAAAVS</sequence>
<gene>
    <name evidence="1" type="ORF">TBC1_12207</name>
</gene>
<dbReference type="RefSeq" id="WP_062043635.1">
    <property type="nucleotide sequence ID" value="NZ_DF968183.1"/>
</dbReference>
<dbReference type="SUPFAM" id="SSF140683">
    <property type="entry name" value="SP0561-like"/>
    <property type="match status" value="1"/>
</dbReference>
<evidence type="ECO:0000313" key="2">
    <source>
        <dbReference type="Proteomes" id="UP000053091"/>
    </source>
</evidence>
<name>A0A0S7C1E3_9BACT</name>
<dbReference type="STRING" id="1678841.TBC1_12207"/>
<keyword evidence="2" id="KW-1185">Reference proteome</keyword>
<reference evidence="1" key="1">
    <citation type="journal article" date="2015" name="Genome Announc.">
        <title>Draft Genome Sequence of Bacteroidales Strain TBC1, a Novel Isolate from a Methanogenic Wastewater Treatment System.</title>
        <authorList>
            <person name="Tourlousse D.M."/>
            <person name="Matsuura N."/>
            <person name="Sun L."/>
            <person name="Toyonaga M."/>
            <person name="Kuroda K."/>
            <person name="Ohashi A."/>
            <person name="Cruz R."/>
            <person name="Yamaguchi T."/>
            <person name="Sekiguchi Y."/>
        </authorList>
    </citation>
    <scope>NUCLEOTIDE SEQUENCE [LARGE SCALE GENOMIC DNA]</scope>
    <source>
        <strain evidence="1">TBC1</strain>
    </source>
</reference>
<organism evidence="1">
    <name type="scientific">Lentimicrobium saccharophilum</name>
    <dbReference type="NCBI Taxonomy" id="1678841"/>
    <lineage>
        <taxon>Bacteria</taxon>
        <taxon>Pseudomonadati</taxon>
        <taxon>Bacteroidota</taxon>
        <taxon>Bacteroidia</taxon>
        <taxon>Bacteroidales</taxon>
        <taxon>Lentimicrobiaceae</taxon>
        <taxon>Lentimicrobium</taxon>
    </lineage>
</organism>
<dbReference type="Proteomes" id="UP000053091">
    <property type="component" value="Unassembled WGS sequence"/>
</dbReference>